<organism evidence="2">
    <name type="scientific">Candidatus Kentrum sp. UNK</name>
    <dbReference type="NCBI Taxonomy" id="2126344"/>
    <lineage>
        <taxon>Bacteria</taxon>
        <taxon>Pseudomonadati</taxon>
        <taxon>Pseudomonadota</taxon>
        <taxon>Gammaproteobacteria</taxon>
        <taxon>Candidatus Kentrum</taxon>
    </lineage>
</organism>
<dbReference type="EMBL" id="CAADGD010000060">
    <property type="protein sequence ID" value="VFK71320.1"/>
    <property type="molecule type" value="Genomic_DNA"/>
</dbReference>
<reference evidence="2" key="1">
    <citation type="submission" date="2019-02" db="EMBL/GenBank/DDBJ databases">
        <authorList>
            <person name="Gruber-Vodicka R. H."/>
            <person name="Seah K. B. B."/>
        </authorList>
    </citation>
    <scope>NUCLEOTIDE SEQUENCE</scope>
    <source>
        <strain evidence="2">BECK_BY19</strain>
        <strain evidence="1">BECK_BY8</strain>
    </source>
</reference>
<dbReference type="Pfam" id="PF20306">
    <property type="entry name" value="Sp-DndD"/>
    <property type="match status" value="1"/>
</dbReference>
<gene>
    <name evidence="1" type="ORF">BECKUNK1418G_GA0071005_105810</name>
    <name evidence="2" type="ORF">BECKUNK1418H_GA0071006_106010</name>
</gene>
<dbReference type="AlphaFoldDB" id="A0A451AZ67"/>
<accession>A0A451AZ67</accession>
<sequence length="75" mass="8424">MRKRRLPLTEDPKAREILATSCSQHGITISLIEELIEIQRSNLGRERQTGISADFSAVIAEFIEQRGEEPTNASD</sequence>
<evidence type="ECO:0000313" key="2">
    <source>
        <dbReference type="EMBL" id="VFK71320.1"/>
    </source>
</evidence>
<dbReference type="EMBL" id="CAADFZ010000058">
    <property type="protein sequence ID" value="VFK65171.1"/>
    <property type="molecule type" value="Genomic_DNA"/>
</dbReference>
<evidence type="ECO:0000313" key="1">
    <source>
        <dbReference type="EMBL" id="VFK65171.1"/>
    </source>
</evidence>
<name>A0A451AZ67_9GAMM</name>
<dbReference type="InterPro" id="IPR046882">
    <property type="entry name" value="Sp-DndD"/>
</dbReference>
<protein>
    <submittedName>
        <fullName evidence="2">Uncharacterized protein</fullName>
    </submittedName>
</protein>
<proteinExistence type="predicted"/>